<reference evidence="1" key="2">
    <citation type="submission" date="2020-09" db="EMBL/GenBank/DDBJ databases">
        <authorList>
            <person name="Sun Q."/>
            <person name="Ohkuma M."/>
        </authorList>
    </citation>
    <scope>NUCLEOTIDE SEQUENCE</scope>
    <source>
        <strain evidence="1">JCM 4633</strain>
    </source>
</reference>
<dbReference type="EMBL" id="BMVB01000001">
    <property type="protein sequence ID" value="GHC33085.1"/>
    <property type="molecule type" value="Genomic_DNA"/>
</dbReference>
<proteinExistence type="predicted"/>
<sequence length="95" mass="10245">MRAYVCGQVAASIEEFMELALGTPPELWLGVEGESSEDRTARLAAARDILADDPELVDRVSAVAARAIEEHTPELFTVRQLPARPASRGARKAVA</sequence>
<name>A0A918T9K3_STRCJ</name>
<gene>
    <name evidence="1" type="ORF">GCM10010507_01810</name>
</gene>
<reference evidence="1" key="1">
    <citation type="journal article" date="2014" name="Int. J. Syst. Evol. Microbiol.">
        <title>Complete genome sequence of Corynebacterium casei LMG S-19264T (=DSM 44701T), isolated from a smear-ripened cheese.</title>
        <authorList>
            <consortium name="US DOE Joint Genome Institute (JGI-PGF)"/>
            <person name="Walter F."/>
            <person name="Albersmeier A."/>
            <person name="Kalinowski J."/>
            <person name="Ruckert C."/>
        </authorList>
    </citation>
    <scope>NUCLEOTIDE SEQUENCE</scope>
    <source>
        <strain evidence="1">JCM 4633</strain>
    </source>
</reference>
<accession>A0A918T9K3</accession>
<comment type="caution">
    <text evidence="1">The sequence shown here is derived from an EMBL/GenBank/DDBJ whole genome shotgun (WGS) entry which is preliminary data.</text>
</comment>
<dbReference type="Proteomes" id="UP000646244">
    <property type="component" value="Unassembled WGS sequence"/>
</dbReference>
<dbReference type="RefSeq" id="WP_190107630.1">
    <property type="nucleotide sequence ID" value="NZ_BMVB01000001.1"/>
</dbReference>
<evidence type="ECO:0000313" key="1">
    <source>
        <dbReference type="EMBL" id="GHC33085.1"/>
    </source>
</evidence>
<protein>
    <submittedName>
        <fullName evidence="1">Uncharacterized protein</fullName>
    </submittedName>
</protein>
<evidence type="ECO:0000313" key="2">
    <source>
        <dbReference type="Proteomes" id="UP000646244"/>
    </source>
</evidence>
<dbReference type="AlphaFoldDB" id="A0A918T9K3"/>
<organism evidence="1 2">
    <name type="scientific">Streptomyces cinnamoneus</name>
    <name type="common">Streptoverticillium cinnamoneum</name>
    <dbReference type="NCBI Taxonomy" id="53446"/>
    <lineage>
        <taxon>Bacteria</taxon>
        <taxon>Bacillati</taxon>
        <taxon>Actinomycetota</taxon>
        <taxon>Actinomycetes</taxon>
        <taxon>Kitasatosporales</taxon>
        <taxon>Streptomycetaceae</taxon>
        <taxon>Streptomyces</taxon>
        <taxon>Streptomyces cinnamoneus group</taxon>
    </lineage>
</organism>